<keyword evidence="4" id="KW-0547">Nucleotide-binding</keyword>
<dbReference type="HOGENOM" id="CLU_055597_3_1_5"/>
<dbReference type="CDD" id="cd02503">
    <property type="entry name" value="MobA"/>
    <property type="match status" value="1"/>
</dbReference>
<dbReference type="InterPro" id="IPR029044">
    <property type="entry name" value="Nucleotide-diphossugar_trans"/>
</dbReference>
<sequence>MWMERVSGFPVIRLGLRASSVLPAVVNAVMESMVSYPGVVGVVLAGGQSRRMGRDKALLNFRGKVLLLHMMDTLYSLGLKDVFVSGSFPGYPCIEDSLPHTGPVQGIKSVLRYKSGYKGYLFVPVDMPLLPARALKGLLSQEQGGYYTGWPLPAYITPPFFPSSRNSVRGFLSEQGIYPVSLPNDCDDFMKNANTPKEWDEVESYEC</sequence>
<keyword evidence="7" id="KW-0501">Molybdenum cofactor biosynthesis</keyword>
<dbReference type="Proteomes" id="UP000011932">
    <property type="component" value="Chromosome"/>
</dbReference>
<proteinExistence type="predicted"/>
<feature type="domain" description="MobA-like NTP transferase" evidence="8">
    <location>
        <begin position="41"/>
        <end position="141"/>
    </location>
</feature>
<organism evidence="9 10">
    <name type="scientific">Micavibrio aeruginosavorus EPB</name>
    <dbReference type="NCBI Taxonomy" id="349215"/>
    <lineage>
        <taxon>Bacteria</taxon>
        <taxon>Pseudomonadati</taxon>
        <taxon>Bdellovibrionota</taxon>
        <taxon>Bdellovibrionia</taxon>
        <taxon>Bdellovibrionales</taxon>
        <taxon>Pseudobdellovibrionaceae</taxon>
        <taxon>Micavibrio</taxon>
    </lineage>
</organism>
<name>M4VWU1_9BACT</name>
<protein>
    <submittedName>
        <fullName evidence="9">Molybdopterin-guanine dinucleotide biosynthesis protein MobB</fullName>
    </submittedName>
</protein>
<reference evidence="9 10" key="1">
    <citation type="journal article" date="2013" name="ISME J.">
        <title>By their genes ye shall know them: genomic signatures of predatory bacteria.</title>
        <authorList>
            <person name="Pasternak Z."/>
            <person name="Pietrokovski S."/>
            <person name="Rotem O."/>
            <person name="Gophna U."/>
            <person name="Lurie-Weinberger M.N."/>
            <person name="Jurkevitch E."/>
        </authorList>
    </citation>
    <scope>NUCLEOTIDE SEQUENCE [LARGE SCALE GENOMIC DNA]</scope>
    <source>
        <strain evidence="9">EPB</strain>
    </source>
</reference>
<keyword evidence="1" id="KW-0963">Cytoplasm</keyword>
<dbReference type="EMBL" id="CP003538">
    <property type="protein sequence ID" value="AGH97664.1"/>
    <property type="molecule type" value="Genomic_DNA"/>
</dbReference>
<dbReference type="GO" id="GO:0046872">
    <property type="term" value="F:metal ion binding"/>
    <property type="evidence" value="ECO:0007669"/>
    <property type="project" value="UniProtKB-KW"/>
</dbReference>
<evidence type="ECO:0000256" key="1">
    <source>
        <dbReference type="ARBA" id="ARBA00022490"/>
    </source>
</evidence>
<keyword evidence="5" id="KW-0460">Magnesium</keyword>
<keyword evidence="3" id="KW-0479">Metal-binding</keyword>
<evidence type="ECO:0000256" key="5">
    <source>
        <dbReference type="ARBA" id="ARBA00022842"/>
    </source>
</evidence>
<dbReference type="Gene3D" id="3.90.550.10">
    <property type="entry name" value="Spore Coat Polysaccharide Biosynthesis Protein SpsA, Chain A"/>
    <property type="match status" value="1"/>
</dbReference>
<dbReference type="GO" id="GO:1902758">
    <property type="term" value="P:bis(molybdopterin guanine dinucleotide)molybdenum biosynthetic process"/>
    <property type="evidence" value="ECO:0007669"/>
    <property type="project" value="TreeGrafter"/>
</dbReference>
<evidence type="ECO:0000256" key="4">
    <source>
        <dbReference type="ARBA" id="ARBA00022741"/>
    </source>
</evidence>
<dbReference type="PANTHER" id="PTHR19136:SF81">
    <property type="entry name" value="MOLYBDENUM COFACTOR GUANYLYLTRANSFERASE"/>
    <property type="match status" value="1"/>
</dbReference>
<evidence type="ECO:0000259" key="8">
    <source>
        <dbReference type="Pfam" id="PF12804"/>
    </source>
</evidence>
<dbReference type="GO" id="GO:0016779">
    <property type="term" value="F:nucleotidyltransferase activity"/>
    <property type="evidence" value="ECO:0007669"/>
    <property type="project" value="TreeGrafter"/>
</dbReference>
<evidence type="ECO:0000313" key="9">
    <source>
        <dbReference type="EMBL" id="AGH97664.1"/>
    </source>
</evidence>
<evidence type="ECO:0000256" key="6">
    <source>
        <dbReference type="ARBA" id="ARBA00023134"/>
    </source>
</evidence>
<dbReference type="GO" id="GO:0005525">
    <property type="term" value="F:GTP binding"/>
    <property type="evidence" value="ECO:0007669"/>
    <property type="project" value="UniProtKB-KW"/>
</dbReference>
<dbReference type="STRING" id="349215.A11S_841"/>
<dbReference type="InterPro" id="IPR025877">
    <property type="entry name" value="MobA-like_NTP_Trfase"/>
</dbReference>
<evidence type="ECO:0000256" key="2">
    <source>
        <dbReference type="ARBA" id="ARBA00022679"/>
    </source>
</evidence>
<evidence type="ECO:0000313" key="10">
    <source>
        <dbReference type="Proteomes" id="UP000011932"/>
    </source>
</evidence>
<keyword evidence="2" id="KW-0808">Transferase</keyword>
<evidence type="ECO:0000256" key="3">
    <source>
        <dbReference type="ARBA" id="ARBA00022723"/>
    </source>
</evidence>
<dbReference type="SUPFAM" id="SSF53448">
    <property type="entry name" value="Nucleotide-diphospho-sugar transferases"/>
    <property type="match status" value="1"/>
</dbReference>
<dbReference type="PANTHER" id="PTHR19136">
    <property type="entry name" value="MOLYBDENUM COFACTOR GUANYLYLTRANSFERASE"/>
    <property type="match status" value="1"/>
</dbReference>
<dbReference type="KEGG" id="man:A11S_841"/>
<dbReference type="Pfam" id="PF12804">
    <property type="entry name" value="NTP_transf_3"/>
    <property type="match status" value="1"/>
</dbReference>
<accession>M4VWU1</accession>
<gene>
    <name evidence="9" type="ORF">A11S_841</name>
</gene>
<dbReference type="AlphaFoldDB" id="M4VWU1"/>
<evidence type="ECO:0000256" key="7">
    <source>
        <dbReference type="ARBA" id="ARBA00023150"/>
    </source>
</evidence>
<dbReference type="InterPro" id="IPR013482">
    <property type="entry name" value="Molybde_CF_guanTrfase"/>
</dbReference>
<keyword evidence="6" id="KW-0342">GTP-binding</keyword>